<dbReference type="OrthoDB" id="10017160at2759"/>
<evidence type="ECO:0000313" key="3">
    <source>
        <dbReference type="Proteomes" id="UP000792457"/>
    </source>
</evidence>
<feature type="compositionally biased region" description="Polar residues" evidence="1">
    <location>
        <begin position="179"/>
        <end position="190"/>
    </location>
</feature>
<protein>
    <submittedName>
        <fullName evidence="2">Uncharacterized protein</fullName>
    </submittedName>
</protein>
<reference evidence="2" key="2">
    <citation type="submission" date="2017-10" db="EMBL/GenBank/DDBJ databases">
        <title>Ladona fulva Genome sequencing and assembly.</title>
        <authorList>
            <person name="Murali S."/>
            <person name="Richards S."/>
            <person name="Bandaranaike D."/>
            <person name="Bellair M."/>
            <person name="Blankenburg K."/>
            <person name="Chao H."/>
            <person name="Dinh H."/>
            <person name="Doddapaneni H."/>
            <person name="Dugan-Rocha S."/>
            <person name="Elkadiri S."/>
            <person name="Gnanaolivu R."/>
            <person name="Hernandez B."/>
            <person name="Skinner E."/>
            <person name="Javaid M."/>
            <person name="Lee S."/>
            <person name="Li M."/>
            <person name="Ming W."/>
            <person name="Munidasa M."/>
            <person name="Muniz J."/>
            <person name="Nguyen L."/>
            <person name="Hughes D."/>
            <person name="Osuji N."/>
            <person name="Pu L.-L."/>
            <person name="Puazo M."/>
            <person name="Qu C."/>
            <person name="Quiroz J."/>
            <person name="Raj R."/>
            <person name="Weissenberger G."/>
            <person name="Xin Y."/>
            <person name="Zou X."/>
            <person name="Han Y."/>
            <person name="Worley K."/>
            <person name="Muzny D."/>
            <person name="Gibbs R."/>
        </authorList>
    </citation>
    <scope>NUCLEOTIDE SEQUENCE</scope>
    <source>
        <strain evidence="2">Sampled in the wild</strain>
    </source>
</reference>
<reference evidence="2" key="1">
    <citation type="submission" date="2013-04" db="EMBL/GenBank/DDBJ databases">
        <authorList>
            <person name="Qu J."/>
            <person name="Murali S.C."/>
            <person name="Bandaranaike D."/>
            <person name="Bellair M."/>
            <person name="Blankenburg K."/>
            <person name="Chao H."/>
            <person name="Dinh H."/>
            <person name="Doddapaneni H."/>
            <person name="Downs B."/>
            <person name="Dugan-Rocha S."/>
            <person name="Elkadiri S."/>
            <person name="Gnanaolivu R.D."/>
            <person name="Hernandez B."/>
            <person name="Javaid M."/>
            <person name="Jayaseelan J.C."/>
            <person name="Lee S."/>
            <person name="Li M."/>
            <person name="Ming W."/>
            <person name="Munidasa M."/>
            <person name="Muniz J."/>
            <person name="Nguyen L."/>
            <person name="Ongeri F."/>
            <person name="Osuji N."/>
            <person name="Pu L.-L."/>
            <person name="Puazo M."/>
            <person name="Qu C."/>
            <person name="Quiroz J."/>
            <person name="Raj R."/>
            <person name="Weissenberger G."/>
            <person name="Xin Y."/>
            <person name="Zou X."/>
            <person name="Han Y."/>
            <person name="Richards S."/>
            <person name="Worley K."/>
            <person name="Muzny D."/>
            <person name="Gibbs R."/>
        </authorList>
    </citation>
    <scope>NUCLEOTIDE SEQUENCE</scope>
    <source>
        <strain evidence="2">Sampled in the wild</strain>
    </source>
</reference>
<gene>
    <name evidence="2" type="ORF">J437_LFUL007586</name>
</gene>
<accession>A0A8K0K7A9</accession>
<dbReference type="Proteomes" id="UP000792457">
    <property type="component" value="Unassembled WGS sequence"/>
</dbReference>
<dbReference type="PANTHER" id="PTHR46060:SF1">
    <property type="entry name" value="MARINER MOS1 TRANSPOSASE-LIKE PROTEIN"/>
    <property type="match status" value="1"/>
</dbReference>
<dbReference type="PANTHER" id="PTHR46060">
    <property type="entry name" value="MARINER MOS1 TRANSPOSASE-LIKE PROTEIN"/>
    <property type="match status" value="1"/>
</dbReference>
<name>A0A8K0K7A9_LADFU</name>
<proteinExistence type="predicted"/>
<evidence type="ECO:0000313" key="2">
    <source>
        <dbReference type="EMBL" id="KAG8229031.1"/>
    </source>
</evidence>
<sequence>MNKSLAKTHKLIVQAYRDSALSYLQKAFKEGRINEPSTGRPSTSNTDDNLAHVCDLLNSDHQLSIQMIAETLNIPKTIAHELVTDKLDMRKVRAKLVPKLLTADQKNHRVTVMTELLKHPNPPTQRNATKISPKLNKSLAETNKLIVQAYGDSDLPYSQVPRWLKAFKEDREEVVDEPSTGQSSTNTTDDNLTRVHDLLNSDHQLSVRTIAETLNIPKTIVHKLVTDKLDIRKKNHRVTVTTELLKCVEIIPQFLDNVTTGDETCHFEYNPETSKLRVAGFGPIEATQVAVTRAPLKPTKTRTVHGRVAAKNPKLSILAELRFEEYGLFIATLL</sequence>
<dbReference type="EMBL" id="KZ308407">
    <property type="protein sequence ID" value="KAG8229031.1"/>
    <property type="molecule type" value="Genomic_DNA"/>
</dbReference>
<evidence type="ECO:0000256" key="1">
    <source>
        <dbReference type="SAM" id="MobiDB-lite"/>
    </source>
</evidence>
<comment type="caution">
    <text evidence="2">The sequence shown here is derived from an EMBL/GenBank/DDBJ whole genome shotgun (WGS) entry which is preliminary data.</text>
</comment>
<organism evidence="2 3">
    <name type="scientific">Ladona fulva</name>
    <name type="common">Scarce chaser dragonfly</name>
    <name type="synonym">Libellula fulva</name>
    <dbReference type="NCBI Taxonomy" id="123851"/>
    <lineage>
        <taxon>Eukaryota</taxon>
        <taxon>Metazoa</taxon>
        <taxon>Ecdysozoa</taxon>
        <taxon>Arthropoda</taxon>
        <taxon>Hexapoda</taxon>
        <taxon>Insecta</taxon>
        <taxon>Pterygota</taxon>
        <taxon>Palaeoptera</taxon>
        <taxon>Odonata</taxon>
        <taxon>Epiprocta</taxon>
        <taxon>Anisoptera</taxon>
        <taxon>Libelluloidea</taxon>
        <taxon>Libellulidae</taxon>
        <taxon>Ladona</taxon>
    </lineage>
</organism>
<feature type="region of interest" description="Disordered" evidence="1">
    <location>
        <begin position="171"/>
        <end position="190"/>
    </location>
</feature>
<dbReference type="AlphaFoldDB" id="A0A8K0K7A9"/>
<dbReference type="InterPro" id="IPR052709">
    <property type="entry name" value="Transposase-MT_Hybrid"/>
</dbReference>
<keyword evidence="3" id="KW-1185">Reference proteome</keyword>